<feature type="compositionally biased region" description="Acidic residues" evidence="1">
    <location>
        <begin position="482"/>
        <end position="494"/>
    </location>
</feature>
<feature type="compositionally biased region" description="Low complexity" evidence="1">
    <location>
        <begin position="1391"/>
        <end position="1400"/>
    </location>
</feature>
<feature type="compositionally biased region" description="Acidic residues" evidence="1">
    <location>
        <begin position="915"/>
        <end position="929"/>
    </location>
</feature>
<feature type="compositionally biased region" description="Low complexity" evidence="1">
    <location>
        <begin position="960"/>
        <end position="978"/>
    </location>
</feature>
<sequence>MEQGDQDQSGSSQANNNLTNSTVLSEKSWEHSWSVAEIRKHAGEWSLAADIGLLKHMKEFARKLTTHAREVSRDVSQLLHDTQLTDAKIQTVTDFFLTLSDSQFIENRVYDEDDSVSKETKEGKTDESKKPKTREEREAELLPRLKEAVQFGVKLIDDAYDVLDIKALDSDSEEDDEDDPLPADDVILEAKDPYVTRPLPYLIGSRNFIDEDDVGVGDLLSSDDLESEAGSVSESEDEIEKPATVSDVSSSDYDSDLSGGSDEEEMTPPPKKKAVTLTSDEDSTSSDEDMFADADAMKSQSDDEDVVKTHERPSKKKNKPKKSQQSNDMFAQDEQEDDLFAPSEGLFGSGGGLFDQPKGDLFEGVENLDDENSLENASSEEEEKHIEKAPVQKSKPKFAPHGGVSVFGGAIKKGFFNKNENGDESEEEGRTPPDAQNPVKPQTAGMFDESDSDDGDLFVSVAKATKKETSTPKQPAVQSGDLFDESENEDDLFDESSSTAARKEPEDTPPKSKRPTGGVSMFGSGGSALQTALAKASNRRPSTSSAEDKANNSANRQSGTINLSKNTNVLSSNRKSLFSTDSDDNQLFGPTPSKSKTKKPSEKEEKLINKRGLFMNSESSDEDLFNSASKSKSSPLTSKNQRTASIKNVNSKNSNQFEKTRKISNDFFPDAADNDLPAKKQSQPKAAVKNSSKANLFSTIGSDNDENDLFASSIKSSSKSKPTSSSLKLTDSDDDDDDDDDDGLFGDKPPPLKRNVSSSSSLTSSKSQTSKSQTPKSSHTQRGLFDENDEDEPIISSTSSRKSKEPVQTKSTKPPSNKKGLFDDSESDDDLFSGMKSATSVKPSSAKKPKKKNDLFNDKDPEITSKPEIASSKRNKPKPMKDLFDSDSEEEGDGDLFSASKAKPSAKLEALPTDNDTEAGDVVEKEEEAVIPKKKLAGAVSMFGAAGGELLAAISKQRSHSQLSSASSKGGKLSESSSTIEENKSKVTPAGEASKSPIDALFGDEPSKNFTSADATNVTAKPFSMASATKTTPVTKVSAPTAKSSIGKLQSNLAINPSALLPGAAPKIVSTVDVDAPLESATKTRSRGQAGRRPPSRQARKKIAQNAADDVFAPPPTSVEPIREKTKLFDSSDNKKADEVKEKDKTTSDDFLDGLLSNSKSKPKATANKPKTALPDIFGDDSADDFLQLPKTSKSTTNDIFGDDDDLFKRDSNTSKKLAPTEDPFAVDFDMKSESKSSSVKNAKKKSRKLDLFANDDLFADLDDLPVKSEKTKKNAPVLFEDEDIFGDLDLSSKNKTKNKPKGSTTKSNALAVDNTDDIFGDLTMPTIASTKKSKPKNKAVPKNDLFEDDIDIFGDLPVSKPQSKKATKKTTDASAKSIFDNDDIFSSIPTTSKTTSANKTKTKPSQDKTQKDNEDLFDDPLNALLGP</sequence>
<feature type="compositionally biased region" description="Acidic residues" evidence="1">
    <location>
        <begin position="170"/>
        <end position="182"/>
    </location>
</feature>
<feature type="region of interest" description="Disordered" evidence="1">
    <location>
        <begin position="170"/>
        <end position="189"/>
    </location>
</feature>
<feature type="region of interest" description="Disordered" evidence="1">
    <location>
        <begin position="1290"/>
        <end position="1311"/>
    </location>
</feature>
<feature type="compositionally biased region" description="Low complexity" evidence="1">
    <location>
        <begin position="245"/>
        <end position="260"/>
    </location>
</feature>
<feature type="domain" description="FAM21/CAPZIP" evidence="2">
    <location>
        <begin position="1043"/>
        <end position="1072"/>
    </location>
</feature>
<feature type="compositionally biased region" description="Polar residues" evidence="1">
    <location>
        <begin position="539"/>
        <end position="580"/>
    </location>
</feature>
<comment type="caution">
    <text evidence="3">The sequence shown here is derived from an EMBL/GenBank/DDBJ whole genome shotgun (WGS) entry which is preliminary data.</text>
</comment>
<feature type="compositionally biased region" description="Basic and acidic residues" evidence="1">
    <location>
        <begin position="852"/>
        <end position="865"/>
    </location>
</feature>
<keyword evidence="4" id="KW-1185">Reference proteome</keyword>
<feature type="region of interest" description="Disordered" evidence="1">
    <location>
        <begin position="1355"/>
        <end position="1374"/>
    </location>
</feature>
<protein>
    <recommendedName>
        <fullName evidence="2">FAM21/CAPZIP domain-containing protein</fullName>
    </recommendedName>
</protein>
<feature type="region of interest" description="Disordered" evidence="1">
    <location>
        <begin position="111"/>
        <end position="138"/>
    </location>
</feature>
<name>A0ABP0F0F7_CLALP</name>
<dbReference type="Pfam" id="PF15255">
    <property type="entry name" value="CAP-ZIP_m"/>
    <property type="match status" value="1"/>
</dbReference>
<feature type="compositionally biased region" description="Basic and acidic residues" evidence="1">
    <location>
        <begin position="115"/>
        <end position="138"/>
    </location>
</feature>
<feature type="compositionally biased region" description="Acidic residues" evidence="1">
    <location>
        <begin position="279"/>
        <end position="292"/>
    </location>
</feature>
<feature type="region of interest" description="Disordered" evidence="1">
    <location>
        <begin position="1384"/>
        <end position="1428"/>
    </location>
</feature>
<feature type="region of interest" description="Disordered" evidence="1">
    <location>
        <begin position="1071"/>
        <end position="1246"/>
    </location>
</feature>
<feature type="compositionally biased region" description="Basic and acidic residues" evidence="1">
    <location>
        <begin position="599"/>
        <end position="608"/>
    </location>
</feature>
<dbReference type="EMBL" id="CAWYQH010000001">
    <property type="protein sequence ID" value="CAK8671910.1"/>
    <property type="molecule type" value="Genomic_DNA"/>
</dbReference>
<evidence type="ECO:0000313" key="3">
    <source>
        <dbReference type="EMBL" id="CAK8671910.1"/>
    </source>
</evidence>
<feature type="compositionally biased region" description="Low complexity" evidence="1">
    <location>
        <begin position="832"/>
        <end position="844"/>
    </location>
</feature>
<evidence type="ECO:0000313" key="4">
    <source>
        <dbReference type="Proteomes" id="UP001642483"/>
    </source>
</evidence>
<feature type="compositionally biased region" description="Basic and acidic residues" evidence="1">
    <location>
        <begin position="1405"/>
        <end position="1415"/>
    </location>
</feature>
<feature type="compositionally biased region" description="Polar residues" evidence="1">
    <location>
        <begin position="1190"/>
        <end position="1199"/>
    </location>
</feature>
<feature type="compositionally biased region" description="Basic residues" evidence="1">
    <location>
        <begin position="1094"/>
        <end position="1103"/>
    </location>
</feature>
<feature type="compositionally biased region" description="Acidic residues" evidence="1">
    <location>
        <begin position="732"/>
        <end position="744"/>
    </location>
</feature>
<feature type="compositionally biased region" description="Acidic residues" evidence="1">
    <location>
        <begin position="366"/>
        <end position="381"/>
    </location>
</feature>
<feature type="compositionally biased region" description="Polar residues" evidence="1">
    <location>
        <begin position="1008"/>
        <end position="1019"/>
    </location>
</feature>
<feature type="compositionally biased region" description="Low complexity" evidence="1">
    <location>
        <begin position="709"/>
        <end position="729"/>
    </location>
</feature>
<feature type="compositionally biased region" description="Polar residues" evidence="1">
    <location>
        <begin position="14"/>
        <end position="23"/>
    </location>
</feature>
<feature type="compositionally biased region" description="Basic residues" evidence="1">
    <location>
        <begin position="313"/>
        <end position="322"/>
    </location>
</feature>
<evidence type="ECO:0000259" key="2">
    <source>
        <dbReference type="Pfam" id="PF15255"/>
    </source>
</evidence>
<feature type="region of interest" description="Disordered" evidence="1">
    <location>
        <begin position="1"/>
        <end position="23"/>
    </location>
</feature>
<feature type="compositionally biased region" description="Acidic residues" evidence="1">
    <location>
        <begin position="885"/>
        <end position="894"/>
    </location>
</feature>
<organism evidence="3 4">
    <name type="scientific">Clavelina lepadiformis</name>
    <name type="common">Light-bulb sea squirt</name>
    <name type="synonym">Ascidia lepadiformis</name>
    <dbReference type="NCBI Taxonomy" id="159417"/>
    <lineage>
        <taxon>Eukaryota</taxon>
        <taxon>Metazoa</taxon>
        <taxon>Chordata</taxon>
        <taxon>Tunicata</taxon>
        <taxon>Ascidiacea</taxon>
        <taxon>Aplousobranchia</taxon>
        <taxon>Clavelinidae</taxon>
        <taxon>Clavelina</taxon>
    </lineage>
</organism>
<feature type="region of interest" description="Disordered" evidence="1">
    <location>
        <begin position="955"/>
        <end position="1043"/>
    </location>
</feature>
<evidence type="ECO:0000256" key="1">
    <source>
        <dbReference type="SAM" id="MobiDB-lite"/>
    </source>
</evidence>
<accession>A0ABP0F0F7</accession>
<gene>
    <name evidence="3" type="ORF">CVLEPA_LOCUS940</name>
</gene>
<feature type="region of interest" description="Disordered" evidence="1">
    <location>
        <begin position="212"/>
        <end position="936"/>
    </location>
</feature>
<feature type="compositionally biased region" description="Low complexity" evidence="1">
    <location>
        <begin position="627"/>
        <end position="639"/>
    </location>
</feature>
<feature type="compositionally biased region" description="Basic and acidic residues" evidence="1">
    <location>
        <begin position="501"/>
        <end position="510"/>
    </location>
</feature>
<feature type="compositionally biased region" description="Polar residues" evidence="1">
    <location>
        <begin position="680"/>
        <end position="702"/>
    </location>
</feature>
<feature type="compositionally biased region" description="Low complexity" evidence="1">
    <location>
        <begin position="1157"/>
        <end position="1173"/>
    </location>
</feature>
<feature type="compositionally biased region" description="Polar residues" evidence="1">
    <location>
        <begin position="1026"/>
        <end position="1035"/>
    </location>
</feature>
<dbReference type="InterPro" id="IPR029341">
    <property type="entry name" value="FAM21/CAPZIP"/>
</dbReference>
<feature type="compositionally biased region" description="Polar residues" evidence="1">
    <location>
        <begin position="640"/>
        <end position="657"/>
    </location>
</feature>
<feature type="compositionally biased region" description="Low complexity" evidence="1">
    <location>
        <begin position="757"/>
        <end position="781"/>
    </location>
</feature>
<reference evidence="3 4" key="1">
    <citation type="submission" date="2024-02" db="EMBL/GenBank/DDBJ databases">
        <authorList>
            <person name="Daric V."/>
            <person name="Darras S."/>
        </authorList>
    </citation>
    <scope>NUCLEOTIDE SEQUENCE [LARGE SCALE GENOMIC DNA]</scope>
</reference>
<feature type="compositionally biased region" description="Acidic residues" evidence="1">
    <location>
        <begin position="212"/>
        <end position="227"/>
    </location>
</feature>
<feature type="compositionally biased region" description="Basic and acidic residues" evidence="1">
    <location>
        <begin position="1121"/>
        <end position="1148"/>
    </location>
</feature>
<proteinExistence type="predicted"/>
<dbReference type="Proteomes" id="UP001642483">
    <property type="component" value="Unassembled WGS sequence"/>
</dbReference>